<dbReference type="RefSeq" id="WP_227306715.1">
    <property type="nucleotide sequence ID" value="NZ_JAESVA010000002.1"/>
</dbReference>
<comment type="caution">
    <text evidence="1">The sequence shown here is derived from an EMBL/GenBank/DDBJ whole genome shotgun (WGS) entry which is preliminary data.</text>
</comment>
<dbReference type="EMBL" id="JAESVA010000002">
    <property type="protein sequence ID" value="MCB8880109.1"/>
    <property type="molecule type" value="Genomic_DNA"/>
</dbReference>
<reference evidence="1 2" key="1">
    <citation type="journal article" date="2021" name="Microorganisms">
        <title>Acidisoma silvae sp. nov. and Acidisomacellulosilytica sp. nov., Two Acidophilic Bacteria Isolated from Decaying Wood, Hydrolyzing Cellulose and Producing Poly-3-hydroxybutyrate.</title>
        <authorList>
            <person name="Mieszkin S."/>
            <person name="Pouder E."/>
            <person name="Uroz S."/>
            <person name="Simon-Colin C."/>
            <person name="Alain K."/>
        </authorList>
    </citation>
    <scope>NUCLEOTIDE SEQUENCE [LARGE SCALE GENOMIC DNA]</scope>
    <source>
        <strain evidence="1 2">HW T5.17</strain>
    </source>
</reference>
<name>A0A964E386_9PROT</name>
<organism evidence="1 2">
    <name type="scientific">Acidisoma cellulosilyticum</name>
    <dbReference type="NCBI Taxonomy" id="2802395"/>
    <lineage>
        <taxon>Bacteria</taxon>
        <taxon>Pseudomonadati</taxon>
        <taxon>Pseudomonadota</taxon>
        <taxon>Alphaproteobacteria</taxon>
        <taxon>Acetobacterales</taxon>
        <taxon>Acidocellaceae</taxon>
        <taxon>Acidisoma</taxon>
    </lineage>
</organism>
<accession>A0A964E386</accession>
<sequence>MAQAYILRGAGYRVLDPIADPEPGQTWSNKTETVEVLRIDRCGVWVIWTQHPLIDRPMETCSSVEVFKRWVCETGATK</sequence>
<evidence type="ECO:0000313" key="1">
    <source>
        <dbReference type="EMBL" id="MCB8880109.1"/>
    </source>
</evidence>
<gene>
    <name evidence="1" type="ORF">ACELLULO517_07670</name>
</gene>
<protein>
    <submittedName>
        <fullName evidence="1">Uncharacterized protein</fullName>
    </submittedName>
</protein>
<dbReference type="AlphaFoldDB" id="A0A964E386"/>
<keyword evidence="2" id="KW-1185">Reference proteome</keyword>
<proteinExistence type="predicted"/>
<dbReference type="Proteomes" id="UP000721844">
    <property type="component" value="Unassembled WGS sequence"/>
</dbReference>
<evidence type="ECO:0000313" key="2">
    <source>
        <dbReference type="Proteomes" id="UP000721844"/>
    </source>
</evidence>